<keyword evidence="1" id="KW-0472">Membrane</keyword>
<keyword evidence="3" id="KW-0328">Glycosyltransferase</keyword>
<feature type="domain" description="Glycosyltransferase 2-like" evidence="2">
    <location>
        <begin position="4"/>
        <end position="163"/>
    </location>
</feature>
<accession>A0ABS9BT14</accession>
<organism evidence="3 4">
    <name type="scientific">Mariniradius sediminis</name>
    <dbReference type="NCBI Taxonomy" id="2909237"/>
    <lineage>
        <taxon>Bacteria</taxon>
        <taxon>Pseudomonadati</taxon>
        <taxon>Bacteroidota</taxon>
        <taxon>Cytophagia</taxon>
        <taxon>Cytophagales</taxon>
        <taxon>Cyclobacteriaceae</taxon>
        <taxon>Mariniradius</taxon>
    </lineage>
</organism>
<evidence type="ECO:0000313" key="4">
    <source>
        <dbReference type="Proteomes" id="UP001201449"/>
    </source>
</evidence>
<feature type="transmembrane region" description="Helical" evidence="1">
    <location>
        <begin position="261"/>
        <end position="281"/>
    </location>
</feature>
<dbReference type="InterPro" id="IPR001173">
    <property type="entry name" value="Glyco_trans_2-like"/>
</dbReference>
<name>A0ABS9BT14_9BACT</name>
<dbReference type="InterPro" id="IPR029044">
    <property type="entry name" value="Nucleotide-diphossugar_trans"/>
</dbReference>
<dbReference type="GO" id="GO:0016757">
    <property type="term" value="F:glycosyltransferase activity"/>
    <property type="evidence" value="ECO:0007669"/>
    <property type="project" value="UniProtKB-KW"/>
</dbReference>
<dbReference type="Gene3D" id="3.90.550.10">
    <property type="entry name" value="Spore Coat Polysaccharide Biosynthesis Protein SpsA, Chain A"/>
    <property type="match status" value="1"/>
</dbReference>
<evidence type="ECO:0000256" key="1">
    <source>
        <dbReference type="SAM" id="Phobius"/>
    </source>
</evidence>
<feature type="transmembrane region" description="Helical" evidence="1">
    <location>
        <begin position="293"/>
        <end position="314"/>
    </location>
</feature>
<dbReference type="PANTHER" id="PTHR43685">
    <property type="entry name" value="GLYCOSYLTRANSFERASE"/>
    <property type="match status" value="1"/>
</dbReference>
<dbReference type="RefSeq" id="WP_234860709.1">
    <property type="nucleotide sequence ID" value="NZ_JAKEVZ010000003.1"/>
</dbReference>
<keyword evidence="3" id="KW-0808">Transferase</keyword>
<keyword evidence="1" id="KW-0812">Transmembrane</keyword>
<dbReference type="PANTHER" id="PTHR43685:SF3">
    <property type="entry name" value="SLR2126 PROTEIN"/>
    <property type="match status" value="1"/>
</dbReference>
<protein>
    <submittedName>
        <fullName evidence="3">Glycosyltransferase</fullName>
        <ecNumber evidence="3">2.4.-.-</ecNumber>
    </submittedName>
</protein>
<dbReference type="SUPFAM" id="SSF53448">
    <property type="entry name" value="Nucleotide-diphospho-sugar transferases"/>
    <property type="match status" value="1"/>
</dbReference>
<gene>
    <name evidence="3" type="ORF">L0U89_06050</name>
</gene>
<comment type="caution">
    <text evidence="3">The sequence shown here is derived from an EMBL/GenBank/DDBJ whole genome shotgun (WGS) entry which is preliminary data.</text>
</comment>
<reference evidence="3 4" key="1">
    <citation type="submission" date="2022-01" db="EMBL/GenBank/DDBJ databases">
        <title>Mariniradius saccharolyticus sp. nov., isolated from sediment of a river.</title>
        <authorList>
            <person name="Liu H."/>
        </authorList>
    </citation>
    <scope>NUCLEOTIDE SEQUENCE [LARGE SCALE GENOMIC DNA]</scope>
    <source>
        <strain evidence="3 4">RY-2</strain>
    </source>
</reference>
<sequence>MEFSVIVPVYNRPMEIRDLLQSLRQQLFRDFEVIIVEDGSDATCESIVDSYRDSLSLQYLYIPNQGQGFARNEGMKLAKAGYFVFFDSDCIIPANYFQDLKQAIASRNLDAHGGPDAAAWDFSPMQKAMDFAMTSFWTTGGIRGKLRNPAKYQARGYNMGFSRKVWESVGGFADPNRAEDIELSMRIKKAGFRLELVEEIFVYHKRKNTLSSFAKQGFSFGRNRVHVSRFHPGAINAVHLLPLLFVLFLASMLVTPFVDPLLFLIQFLLLLAWSAAVITSALERHKSPMVAGLAWVCSTVQLSAYGLGLGLELLKKRMKG</sequence>
<dbReference type="InterPro" id="IPR050834">
    <property type="entry name" value="Glycosyltransf_2"/>
</dbReference>
<dbReference type="EC" id="2.4.-.-" evidence="3"/>
<evidence type="ECO:0000313" key="3">
    <source>
        <dbReference type="EMBL" id="MCF1750627.1"/>
    </source>
</evidence>
<proteinExistence type="predicted"/>
<feature type="transmembrane region" description="Helical" evidence="1">
    <location>
        <begin position="233"/>
        <end position="254"/>
    </location>
</feature>
<evidence type="ECO:0000259" key="2">
    <source>
        <dbReference type="Pfam" id="PF00535"/>
    </source>
</evidence>
<keyword evidence="1" id="KW-1133">Transmembrane helix</keyword>
<dbReference type="EMBL" id="JAKEVZ010000003">
    <property type="protein sequence ID" value="MCF1750627.1"/>
    <property type="molecule type" value="Genomic_DNA"/>
</dbReference>
<keyword evidence="4" id="KW-1185">Reference proteome</keyword>
<dbReference type="Pfam" id="PF00535">
    <property type="entry name" value="Glycos_transf_2"/>
    <property type="match status" value="1"/>
</dbReference>
<dbReference type="Proteomes" id="UP001201449">
    <property type="component" value="Unassembled WGS sequence"/>
</dbReference>